<feature type="domain" description="VTT" evidence="7">
    <location>
        <begin position="53"/>
        <end position="171"/>
    </location>
</feature>
<evidence type="ECO:0000256" key="1">
    <source>
        <dbReference type="ARBA" id="ARBA00004651"/>
    </source>
</evidence>
<evidence type="ECO:0000256" key="4">
    <source>
        <dbReference type="ARBA" id="ARBA00022989"/>
    </source>
</evidence>
<dbReference type="PANTHER" id="PTHR12677">
    <property type="entry name" value="GOLGI APPARATUS MEMBRANE PROTEIN TVP38-RELATED"/>
    <property type="match status" value="1"/>
</dbReference>
<dbReference type="OrthoDB" id="2381682at2"/>
<evidence type="ECO:0000313" key="9">
    <source>
        <dbReference type="Proteomes" id="UP000298246"/>
    </source>
</evidence>
<dbReference type="PANTHER" id="PTHR12677:SF59">
    <property type="entry name" value="GOLGI APPARATUS MEMBRANE PROTEIN TVP38-RELATED"/>
    <property type="match status" value="1"/>
</dbReference>
<organism evidence="8 9">
    <name type="scientific">Paenibacillus athensensis</name>
    <dbReference type="NCBI Taxonomy" id="1967502"/>
    <lineage>
        <taxon>Bacteria</taxon>
        <taxon>Bacillati</taxon>
        <taxon>Bacillota</taxon>
        <taxon>Bacilli</taxon>
        <taxon>Bacillales</taxon>
        <taxon>Paenibacillaceae</taxon>
        <taxon>Paenibacillus</taxon>
    </lineage>
</organism>
<evidence type="ECO:0000256" key="5">
    <source>
        <dbReference type="ARBA" id="ARBA00023136"/>
    </source>
</evidence>
<dbReference type="RefSeq" id="WP_134752330.1">
    <property type="nucleotide sequence ID" value="NZ_MYFO02000004.1"/>
</dbReference>
<accession>A0A4Y8Q2Y6</accession>
<feature type="transmembrane region" description="Helical" evidence="6">
    <location>
        <begin position="149"/>
        <end position="169"/>
    </location>
</feature>
<dbReference type="Proteomes" id="UP000298246">
    <property type="component" value="Unassembled WGS sequence"/>
</dbReference>
<name>A0A4Y8Q2Y6_9BACL</name>
<evidence type="ECO:0000313" key="8">
    <source>
        <dbReference type="EMBL" id="TFE88261.1"/>
    </source>
</evidence>
<gene>
    <name evidence="8" type="ORF">B5M42_10050</name>
</gene>
<protein>
    <recommendedName>
        <fullName evidence="6">TVP38/TMEM64 family membrane protein</fullName>
    </recommendedName>
</protein>
<feature type="transmembrane region" description="Helical" evidence="6">
    <location>
        <begin position="181"/>
        <end position="202"/>
    </location>
</feature>
<evidence type="ECO:0000259" key="7">
    <source>
        <dbReference type="Pfam" id="PF09335"/>
    </source>
</evidence>
<dbReference type="AlphaFoldDB" id="A0A4Y8Q2Y6"/>
<dbReference type="InterPro" id="IPR015414">
    <property type="entry name" value="TMEM64"/>
</dbReference>
<keyword evidence="2 6" id="KW-1003">Cell membrane</keyword>
<comment type="caution">
    <text evidence="8">The sequence shown here is derived from an EMBL/GenBank/DDBJ whole genome shotgun (WGS) entry which is preliminary data.</text>
</comment>
<evidence type="ECO:0000256" key="2">
    <source>
        <dbReference type="ARBA" id="ARBA00022475"/>
    </source>
</evidence>
<comment type="similarity">
    <text evidence="6">Belongs to the TVP38/TMEM64 family.</text>
</comment>
<dbReference type="EMBL" id="MYFO01000010">
    <property type="protein sequence ID" value="TFE88261.1"/>
    <property type="molecule type" value="Genomic_DNA"/>
</dbReference>
<evidence type="ECO:0000256" key="6">
    <source>
        <dbReference type="RuleBase" id="RU366058"/>
    </source>
</evidence>
<keyword evidence="5 6" id="KW-0472">Membrane</keyword>
<keyword evidence="9" id="KW-1185">Reference proteome</keyword>
<keyword evidence="4 6" id="KW-1133">Transmembrane helix</keyword>
<feature type="transmembrane region" description="Helical" evidence="6">
    <location>
        <begin position="41"/>
        <end position="63"/>
    </location>
</feature>
<feature type="transmembrane region" description="Helical" evidence="6">
    <location>
        <begin position="69"/>
        <end position="90"/>
    </location>
</feature>
<reference evidence="8 9" key="1">
    <citation type="submission" date="2017-03" db="EMBL/GenBank/DDBJ databases">
        <title>Isolation of Levoglucosan Utilizing Bacteria.</title>
        <authorList>
            <person name="Arya A.S."/>
        </authorList>
    </citation>
    <scope>NUCLEOTIDE SEQUENCE [LARGE SCALE GENOMIC DNA]</scope>
    <source>
        <strain evidence="8 9">MEC069</strain>
    </source>
</reference>
<dbReference type="GO" id="GO:0005886">
    <property type="term" value="C:plasma membrane"/>
    <property type="evidence" value="ECO:0007669"/>
    <property type="project" value="UniProtKB-SubCell"/>
</dbReference>
<dbReference type="Pfam" id="PF09335">
    <property type="entry name" value="VTT_dom"/>
    <property type="match status" value="1"/>
</dbReference>
<dbReference type="InterPro" id="IPR032816">
    <property type="entry name" value="VTT_dom"/>
</dbReference>
<sequence length="214" mass="23664">MIKKGIILLLYVAGIAAIITYKQPMLMWLAHSDMERLPWMIGAAILLAAVPAVPFGIVAGIMGAQYGPVWGTLINVATSATAAALQFLAVRVLFQKQGRQFVTKFKRIEHFILFLERNAFLAVITARLLPFVPAPVINIAAAISHMSFGSFFLATVMGKFPVMVLFAILGDKLLFSSVSGMIWPLIIYALFLMTVYAGYRWLYMTKLSKPDSEE</sequence>
<evidence type="ECO:0000256" key="3">
    <source>
        <dbReference type="ARBA" id="ARBA00022692"/>
    </source>
</evidence>
<comment type="subcellular location">
    <subcellularLocation>
        <location evidence="1 6">Cell membrane</location>
        <topology evidence="1 6">Multi-pass membrane protein</topology>
    </subcellularLocation>
</comment>
<proteinExistence type="inferred from homology"/>
<feature type="transmembrane region" description="Helical" evidence="6">
    <location>
        <begin position="6"/>
        <end position="29"/>
    </location>
</feature>
<keyword evidence="3 6" id="KW-0812">Transmembrane</keyword>